<reference evidence="1 2" key="1">
    <citation type="submission" date="2024-01" db="EMBL/GenBank/DDBJ databases">
        <authorList>
            <person name="Waweru B."/>
        </authorList>
    </citation>
    <scope>NUCLEOTIDE SEQUENCE [LARGE SCALE GENOMIC DNA]</scope>
</reference>
<name>A0AAV1R0I6_9ROSI</name>
<dbReference type="AlphaFoldDB" id="A0AAV1R0I6"/>
<organism evidence="1 2">
    <name type="scientific">Dovyalis caffra</name>
    <dbReference type="NCBI Taxonomy" id="77055"/>
    <lineage>
        <taxon>Eukaryota</taxon>
        <taxon>Viridiplantae</taxon>
        <taxon>Streptophyta</taxon>
        <taxon>Embryophyta</taxon>
        <taxon>Tracheophyta</taxon>
        <taxon>Spermatophyta</taxon>
        <taxon>Magnoliopsida</taxon>
        <taxon>eudicotyledons</taxon>
        <taxon>Gunneridae</taxon>
        <taxon>Pentapetalae</taxon>
        <taxon>rosids</taxon>
        <taxon>fabids</taxon>
        <taxon>Malpighiales</taxon>
        <taxon>Salicaceae</taxon>
        <taxon>Flacourtieae</taxon>
        <taxon>Dovyalis</taxon>
    </lineage>
</organism>
<gene>
    <name evidence="1" type="ORF">DCAF_LOCUS4594</name>
</gene>
<accession>A0AAV1R0I6</accession>
<dbReference type="Proteomes" id="UP001314170">
    <property type="component" value="Unassembled WGS sequence"/>
</dbReference>
<protein>
    <submittedName>
        <fullName evidence="1">Uncharacterized protein</fullName>
    </submittedName>
</protein>
<comment type="caution">
    <text evidence="1">The sequence shown here is derived from an EMBL/GenBank/DDBJ whole genome shotgun (WGS) entry which is preliminary data.</text>
</comment>
<keyword evidence="2" id="KW-1185">Reference proteome</keyword>
<evidence type="ECO:0000313" key="2">
    <source>
        <dbReference type="Proteomes" id="UP001314170"/>
    </source>
</evidence>
<dbReference type="EMBL" id="CAWUPB010000851">
    <property type="protein sequence ID" value="CAK7326888.1"/>
    <property type="molecule type" value="Genomic_DNA"/>
</dbReference>
<proteinExistence type="predicted"/>
<sequence>MAKQFSKFCPLCIMKNTVSCQSTAREEIERAANKTFFEAKLGNKILSPAQAKKYPAASKLVPEIPSFSSSAIIRHYHKAPVATKTRAPMSAQAPLYTPLCGPAWQFKLHRDAFDYYTAPLNTILRLRIDASHYLDMTRQLQPQPQLDRFFIDGIMVHKSISSQTRKLALLHFGMGNLLDKGCGRPDPTQMIALLICSTPAVHTDDREQNRPFNSGFHHFQGERGLETVQKQEPAGRYYQSSLRNLQPRLFLFS</sequence>
<evidence type="ECO:0000313" key="1">
    <source>
        <dbReference type="EMBL" id="CAK7326888.1"/>
    </source>
</evidence>